<keyword evidence="5 15" id="KW-0255">Endonuclease</keyword>
<keyword evidence="4" id="KW-0547">Nucleotide-binding</keyword>
<evidence type="ECO:0000256" key="6">
    <source>
        <dbReference type="ARBA" id="ARBA00022763"/>
    </source>
</evidence>
<organism evidence="15 16">
    <name type="scientific">Paramuricea clavata</name>
    <name type="common">Red gorgonian</name>
    <name type="synonym">Violescent sea-whip</name>
    <dbReference type="NCBI Taxonomy" id="317549"/>
    <lineage>
        <taxon>Eukaryota</taxon>
        <taxon>Metazoa</taxon>
        <taxon>Cnidaria</taxon>
        <taxon>Anthozoa</taxon>
        <taxon>Octocorallia</taxon>
        <taxon>Malacalcyonacea</taxon>
        <taxon>Plexauridae</taxon>
        <taxon>Paramuricea</taxon>
    </lineage>
</organism>
<dbReference type="GO" id="GO:0006298">
    <property type="term" value="P:mismatch repair"/>
    <property type="evidence" value="ECO:0007669"/>
    <property type="project" value="InterPro"/>
</dbReference>
<evidence type="ECO:0000256" key="7">
    <source>
        <dbReference type="ARBA" id="ARBA00022801"/>
    </source>
</evidence>
<comment type="similarity">
    <text evidence="2">Belongs to the DNA mismatch repair MutL/HexB family.</text>
</comment>
<evidence type="ECO:0000256" key="12">
    <source>
        <dbReference type="ARBA" id="ARBA00077255"/>
    </source>
</evidence>
<accession>A0A7D9HTG9</accession>
<dbReference type="InterPro" id="IPR014790">
    <property type="entry name" value="MutL_C"/>
</dbReference>
<dbReference type="GO" id="GO:0016887">
    <property type="term" value="F:ATP hydrolysis activity"/>
    <property type="evidence" value="ECO:0007669"/>
    <property type="project" value="InterPro"/>
</dbReference>
<evidence type="ECO:0000256" key="9">
    <source>
        <dbReference type="ARBA" id="ARBA00023242"/>
    </source>
</evidence>
<evidence type="ECO:0000256" key="14">
    <source>
        <dbReference type="SAM" id="MobiDB-lite"/>
    </source>
</evidence>
<dbReference type="PANTHER" id="PTHR10073">
    <property type="entry name" value="DNA MISMATCH REPAIR PROTEIN MLH, PMS, MUTL"/>
    <property type="match status" value="1"/>
</dbReference>
<keyword evidence="8" id="KW-0067">ATP-binding</keyword>
<evidence type="ECO:0000256" key="4">
    <source>
        <dbReference type="ARBA" id="ARBA00022741"/>
    </source>
</evidence>
<gene>
    <name evidence="15" type="ORF">PACLA_8A063384</name>
</gene>
<dbReference type="InterPro" id="IPR020568">
    <property type="entry name" value="Ribosomal_Su5_D2-typ_SF"/>
</dbReference>
<keyword evidence="16" id="KW-1185">Reference proteome</keyword>
<dbReference type="InterPro" id="IPR014721">
    <property type="entry name" value="Ribsml_uS5_D2-typ_fold_subgr"/>
</dbReference>
<dbReference type="Gene3D" id="3.30.565.10">
    <property type="entry name" value="Histidine kinase-like ATPase, C-terminal domain"/>
    <property type="match status" value="1"/>
</dbReference>
<dbReference type="SUPFAM" id="SSF55874">
    <property type="entry name" value="ATPase domain of HSP90 chaperone/DNA topoisomerase II/histidine kinase"/>
    <property type="match status" value="1"/>
</dbReference>
<keyword evidence="3" id="KW-0540">Nuclease</keyword>
<evidence type="ECO:0000256" key="5">
    <source>
        <dbReference type="ARBA" id="ARBA00022759"/>
    </source>
</evidence>
<feature type="compositionally biased region" description="Polar residues" evidence="14">
    <location>
        <begin position="668"/>
        <end position="682"/>
    </location>
</feature>
<comment type="subcellular location">
    <subcellularLocation>
        <location evidence="1">Nucleus</location>
    </subcellularLocation>
</comment>
<comment type="caution">
    <text evidence="15">The sequence shown here is derived from an EMBL/GenBank/DDBJ whole genome shotgun (WGS) entry which is preliminary data.</text>
</comment>
<dbReference type="CDD" id="cd03484">
    <property type="entry name" value="MutL_Trans_hPMS_2_like"/>
    <property type="match status" value="1"/>
</dbReference>
<evidence type="ECO:0000256" key="11">
    <source>
        <dbReference type="ARBA" id="ARBA00072579"/>
    </source>
</evidence>
<dbReference type="SMART" id="SM00853">
    <property type="entry name" value="MutL_C"/>
    <property type="match status" value="1"/>
</dbReference>
<dbReference type="Gene3D" id="3.30.1540.20">
    <property type="entry name" value="MutL, C-terminal domain, dimerisation subdomain"/>
    <property type="match status" value="1"/>
</dbReference>
<evidence type="ECO:0000313" key="16">
    <source>
        <dbReference type="Proteomes" id="UP001152795"/>
    </source>
</evidence>
<keyword evidence="9" id="KW-0539">Nucleus</keyword>
<dbReference type="Pfam" id="PF01119">
    <property type="entry name" value="DNA_mis_repair"/>
    <property type="match status" value="1"/>
</dbReference>
<name>A0A7D9HTG9_PARCT</name>
<proteinExistence type="inferred from homology"/>
<dbReference type="Pfam" id="PF13589">
    <property type="entry name" value="HATPase_c_3"/>
    <property type="match status" value="1"/>
</dbReference>
<evidence type="ECO:0000256" key="1">
    <source>
        <dbReference type="ARBA" id="ARBA00004123"/>
    </source>
</evidence>
<dbReference type="GO" id="GO:0005524">
    <property type="term" value="F:ATP binding"/>
    <property type="evidence" value="ECO:0007669"/>
    <property type="project" value="UniProtKB-KW"/>
</dbReference>
<dbReference type="FunFam" id="3.30.1540.20:FF:000019">
    <property type="entry name" value="PMS1 homolog 2, mismatch repair system component"/>
    <property type="match status" value="1"/>
</dbReference>
<dbReference type="InterPro" id="IPR037198">
    <property type="entry name" value="MutL_C_sf"/>
</dbReference>
<dbReference type="NCBIfam" id="TIGR00585">
    <property type="entry name" value="mutl"/>
    <property type="match status" value="1"/>
</dbReference>
<dbReference type="GO" id="GO:0140664">
    <property type="term" value="F:ATP-dependent DNA damage sensor activity"/>
    <property type="evidence" value="ECO:0007669"/>
    <property type="project" value="InterPro"/>
</dbReference>
<dbReference type="SUPFAM" id="SSF54211">
    <property type="entry name" value="Ribosomal protein S5 domain 2-like"/>
    <property type="match status" value="1"/>
</dbReference>
<dbReference type="InterPro" id="IPR013507">
    <property type="entry name" value="DNA_mismatch_S5_2-like"/>
</dbReference>
<dbReference type="InterPro" id="IPR002099">
    <property type="entry name" value="MutL/Mlh/PMS"/>
</dbReference>
<dbReference type="GO" id="GO:0032389">
    <property type="term" value="C:MutLalpha complex"/>
    <property type="evidence" value="ECO:0007669"/>
    <property type="project" value="TreeGrafter"/>
</dbReference>
<evidence type="ECO:0000256" key="8">
    <source>
        <dbReference type="ARBA" id="ARBA00022840"/>
    </source>
</evidence>
<dbReference type="PROSITE" id="PS00058">
    <property type="entry name" value="DNA_MISMATCH_REPAIR_1"/>
    <property type="match status" value="1"/>
</dbReference>
<dbReference type="InterPro" id="IPR014762">
    <property type="entry name" value="DNA_mismatch_repair_CS"/>
</dbReference>
<dbReference type="GO" id="GO:0030983">
    <property type="term" value="F:mismatched DNA binding"/>
    <property type="evidence" value="ECO:0007669"/>
    <property type="project" value="InterPro"/>
</dbReference>
<keyword evidence="6" id="KW-0227">DNA damage</keyword>
<dbReference type="OrthoDB" id="10254304at2759"/>
<dbReference type="PANTHER" id="PTHR10073:SF52">
    <property type="entry name" value="MISMATCH REPAIR ENDONUCLEASE PMS2"/>
    <property type="match status" value="1"/>
</dbReference>
<feature type="region of interest" description="Disordered" evidence="14">
    <location>
        <begin position="668"/>
        <end position="703"/>
    </location>
</feature>
<evidence type="ECO:0000256" key="13">
    <source>
        <dbReference type="ARBA" id="ARBA00083250"/>
    </source>
</evidence>
<evidence type="ECO:0000256" key="3">
    <source>
        <dbReference type="ARBA" id="ARBA00022722"/>
    </source>
</evidence>
<dbReference type="FunFam" id="3.30.230.10:FF:000032">
    <property type="entry name" value="mismatch repair endonuclease PMS2 isoform X2"/>
    <property type="match status" value="1"/>
</dbReference>
<dbReference type="InterPro" id="IPR042121">
    <property type="entry name" value="MutL_C_regsub"/>
</dbReference>
<dbReference type="InterPro" id="IPR042120">
    <property type="entry name" value="MutL_C_dimsub"/>
</dbReference>
<dbReference type="EMBL" id="CACRXK020001496">
    <property type="protein sequence ID" value="CAB3989485.1"/>
    <property type="molecule type" value="Genomic_DNA"/>
</dbReference>
<dbReference type="InterPro" id="IPR038973">
    <property type="entry name" value="MutL/Mlh/Pms-like"/>
</dbReference>
<evidence type="ECO:0000256" key="10">
    <source>
        <dbReference type="ARBA" id="ARBA00048778"/>
    </source>
</evidence>
<dbReference type="SUPFAM" id="SSF118116">
    <property type="entry name" value="DNA mismatch repair protein MutL"/>
    <property type="match status" value="1"/>
</dbReference>
<reference evidence="15" key="1">
    <citation type="submission" date="2020-04" db="EMBL/GenBank/DDBJ databases">
        <authorList>
            <person name="Alioto T."/>
            <person name="Alioto T."/>
            <person name="Gomez Garrido J."/>
        </authorList>
    </citation>
    <scope>NUCLEOTIDE SEQUENCE</scope>
    <source>
        <strain evidence="15">A484AB</strain>
    </source>
</reference>
<dbReference type="Proteomes" id="UP001152795">
    <property type="component" value="Unassembled WGS sequence"/>
</dbReference>
<dbReference type="InterPro" id="IPR036890">
    <property type="entry name" value="HATPase_C_sf"/>
</dbReference>
<dbReference type="GO" id="GO:0004519">
    <property type="term" value="F:endonuclease activity"/>
    <property type="evidence" value="ECO:0007669"/>
    <property type="project" value="UniProtKB-KW"/>
</dbReference>
<dbReference type="FunFam" id="3.30.1370.100:FF:000001">
    <property type="entry name" value="Mismatch repair endonuclease pms1, putative"/>
    <property type="match status" value="1"/>
</dbReference>
<evidence type="ECO:0000313" key="15">
    <source>
        <dbReference type="EMBL" id="CAB3989485.1"/>
    </source>
</evidence>
<dbReference type="FunFam" id="3.30.565.10:FF:000014">
    <property type="entry name" value="Mismatch repair endonuclease pms1, putative"/>
    <property type="match status" value="1"/>
</dbReference>
<sequence length="970" mass="108308">MNTPTVKVIDKRSVHQICSGQVVVTLATAVKELVENSLDAGTTNIEVRLRNWGADSLEVVDNGFGVLPENFAALTLKHHTSKLNVFADLVGVETFGFRGEALSSLCALGNLSITTCHKSQSIGARIEYDHDGQITKQQATARTHGTTVTLQNLFSTLPVRHKEFLRNIKREYTKMMQVLQGYCVISTGVRISCYTIGEKGKKSVALATHGNNDMRENISNVFGPKQLQTLLEFKQINPTADDCEELGLESSQLDSDPVFCLTGFVSRCDHGTGRSANDRQYIYINKRPCDMPKLTRLVNEVYHVFNRNQYPFLVLNIDLSKDLVDVNVTPDKRQVFLQQEKLLFATVKSSLKAMYDPGATNYETNQKPFAQLKLPAFTKRNKEENATAFSKSIKDRLLLAAKVSKNKEASSILKFTTKASESVKELDNISKVCKNVDAIVSTCSTIDSGTSAASKDELSDISKVNKIGEAVSLDSTEIKADSKTLAVSKDGLALDDVSGIVNTHKQGDSSTASIIETHEEAFSPQIENSPSPSPIGNGHLPFNPNEYDLSSTEVHAREGKGVNVINCEPTHSPKQNELCLSESVLGDPPRHSVSEDTEQSQGKLCNVETFRNSVDSVTENGKCTNNLIRDNVDITKKLENSKELGESARIENGFEVLDVENPYESETAYESVNMNGKYSSETPELKRRRSPESDGSENQFNTKRIKVDGGYENELERTSRKSIAVNFDLQKLRERFTTERGSKELEAEGSSGYSRTFRATIAPESNQRAEEELERHITKEMFSKMEIIGQFNQGFITTKLGDDLFIIDQHASDEKYNFEDQQRNTVLKSQRLICPQSLDLTAVNENILMENLEVFRKNGFDFEIDEKAPVSQRVKLMSLPVSRNWSFGKSDIEELIFMLSDSPGVNYRPSNIRKMFASRACRMSVMVGTALNDGQMRRIVGHMGEMDHPWNCPHGRPTMRHLINLNMVRK</sequence>
<dbReference type="Gene3D" id="3.30.1370.100">
    <property type="entry name" value="MutL, C-terminal domain, regulatory subdomain"/>
    <property type="match status" value="1"/>
</dbReference>
<dbReference type="CDD" id="cd16926">
    <property type="entry name" value="HATPase_MutL-MLH-PMS-like"/>
    <property type="match status" value="1"/>
</dbReference>
<dbReference type="Pfam" id="PF08676">
    <property type="entry name" value="MutL_C"/>
    <property type="match status" value="1"/>
</dbReference>
<keyword evidence="7" id="KW-0378">Hydrolase</keyword>
<protein>
    <recommendedName>
        <fullName evidence="11">Mismatch repair endonuclease PMS2</fullName>
    </recommendedName>
    <alternativeName>
        <fullName evidence="13">DNA mismatch repair protein PMS2</fullName>
    </alternativeName>
    <alternativeName>
        <fullName evidence="12">PMS1 protein homolog 2</fullName>
    </alternativeName>
</protein>
<dbReference type="AlphaFoldDB" id="A0A7D9HTG9"/>
<evidence type="ECO:0000256" key="2">
    <source>
        <dbReference type="ARBA" id="ARBA00006082"/>
    </source>
</evidence>
<comment type="catalytic activity">
    <reaction evidence="10">
        <text>ATP + H2O = ADP + phosphate + H(+)</text>
        <dbReference type="Rhea" id="RHEA:13065"/>
        <dbReference type="ChEBI" id="CHEBI:15377"/>
        <dbReference type="ChEBI" id="CHEBI:15378"/>
        <dbReference type="ChEBI" id="CHEBI:30616"/>
        <dbReference type="ChEBI" id="CHEBI:43474"/>
        <dbReference type="ChEBI" id="CHEBI:456216"/>
    </reaction>
    <physiologicalReaction direction="left-to-right" evidence="10">
        <dbReference type="Rhea" id="RHEA:13066"/>
    </physiologicalReaction>
</comment>
<dbReference type="SMART" id="SM01340">
    <property type="entry name" value="DNA_mis_repair"/>
    <property type="match status" value="1"/>
</dbReference>
<dbReference type="Gene3D" id="3.30.230.10">
    <property type="match status" value="1"/>
</dbReference>